<evidence type="ECO:0000313" key="3">
    <source>
        <dbReference type="Proteomes" id="UP000519439"/>
    </source>
</evidence>
<dbReference type="EMBL" id="JACIDC010000010">
    <property type="protein sequence ID" value="MBB4041302.1"/>
    <property type="molecule type" value="Genomic_DNA"/>
</dbReference>
<dbReference type="Proteomes" id="UP000519439">
    <property type="component" value="Unassembled WGS sequence"/>
</dbReference>
<dbReference type="RefSeq" id="WP_154664220.1">
    <property type="nucleotide sequence ID" value="NZ_JACIDC010000010.1"/>
</dbReference>
<accession>A0A7W6IGY1</accession>
<keyword evidence="1" id="KW-1133">Transmembrane helix</keyword>
<comment type="caution">
    <text evidence="2">The sequence shown here is derived from an EMBL/GenBank/DDBJ whole genome shotgun (WGS) entry which is preliminary data.</text>
</comment>
<evidence type="ECO:0000256" key="1">
    <source>
        <dbReference type="SAM" id="Phobius"/>
    </source>
</evidence>
<keyword evidence="1" id="KW-0472">Membrane</keyword>
<keyword evidence="3" id="KW-1185">Reference proteome</keyword>
<feature type="transmembrane region" description="Helical" evidence="1">
    <location>
        <begin position="106"/>
        <end position="124"/>
    </location>
</feature>
<evidence type="ECO:0000313" key="2">
    <source>
        <dbReference type="EMBL" id="MBB4041302.1"/>
    </source>
</evidence>
<organism evidence="2 3">
    <name type="scientific">Microvirga flocculans</name>
    <dbReference type="NCBI Taxonomy" id="217168"/>
    <lineage>
        <taxon>Bacteria</taxon>
        <taxon>Pseudomonadati</taxon>
        <taxon>Pseudomonadota</taxon>
        <taxon>Alphaproteobacteria</taxon>
        <taxon>Hyphomicrobiales</taxon>
        <taxon>Methylobacteriaceae</taxon>
        <taxon>Microvirga</taxon>
    </lineage>
</organism>
<keyword evidence="1" id="KW-0812">Transmembrane</keyword>
<dbReference type="AlphaFoldDB" id="A0A7W6IGY1"/>
<proteinExistence type="predicted"/>
<feature type="transmembrane region" description="Helical" evidence="1">
    <location>
        <begin position="49"/>
        <end position="73"/>
    </location>
</feature>
<reference evidence="2 3" key="1">
    <citation type="submission" date="2020-08" db="EMBL/GenBank/DDBJ databases">
        <title>Genomic Encyclopedia of Type Strains, Phase IV (KMG-IV): sequencing the most valuable type-strain genomes for metagenomic binning, comparative biology and taxonomic classification.</title>
        <authorList>
            <person name="Goeker M."/>
        </authorList>
    </citation>
    <scope>NUCLEOTIDE SEQUENCE [LARGE SCALE GENOMIC DNA]</scope>
    <source>
        <strain evidence="2 3">DSM 15743</strain>
    </source>
</reference>
<name>A0A7W6IGY1_9HYPH</name>
<sequence>MTRRIAGLLAACVAAPYLMAFFTLAFEFFSDGGPVVETPLDLFKAIPIGTLALLLLGLPLLCAASLLAVVLYGNGWERPWHVVLAACLLGLCFAGFTFSWELKKSFALLFQGGLAGAFCGWIYWRIAIKQTPDKGHAIDAA</sequence>
<gene>
    <name evidence="2" type="ORF">GGR34_002972</name>
</gene>
<protein>
    <submittedName>
        <fullName evidence="2">Uncharacterized protein</fullName>
    </submittedName>
</protein>
<feature type="transmembrane region" description="Helical" evidence="1">
    <location>
        <begin position="80"/>
        <end position="100"/>
    </location>
</feature>